<dbReference type="EMBL" id="LNYA01000018">
    <property type="protein sequence ID" value="KTC98683.1"/>
    <property type="molecule type" value="Genomic_DNA"/>
</dbReference>
<gene>
    <name evidence="1" type="primary">lvrA_1</name>
    <name evidence="1" type="ORF">Lery_0847</name>
</gene>
<accession>A0A0W0TTE9</accession>
<keyword evidence="2" id="KW-1185">Reference proteome</keyword>
<sequence length="300" mass="34316">MEFTINNNELDRLYGLPHIQQLVYLRGIRPYMDFKTGIVGEKRGISYQSLTEQLYIEPHPGIKATSFSRAQARRAIAGLERAGLIEVQSEDHQLILKCVLATRHQSVQNKAVTNPSQLAVTVDNSKNGTSTGFSANEKTKADTGKTAKAVIPPNKDYLLFFLLSQFEQFWSLYPQQQNREKAWDAFQRLNPDEALCQKILHALEAQINHRNELTANGQWVPAWKYPANWLNQQGWNETLPAINRKESHHETHQRFTRSKTQGQSFWHQFDNVSFDFDTDSHPTTCTATNVVYLRKGTSAL</sequence>
<evidence type="ECO:0000313" key="2">
    <source>
        <dbReference type="Proteomes" id="UP000054773"/>
    </source>
</evidence>
<evidence type="ECO:0000313" key="1">
    <source>
        <dbReference type="EMBL" id="KTC98683.1"/>
    </source>
</evidence>
<dbReference type="STRING" id="448.Lery_0847"/>
<dbReference type="PATRIC" id="fig|448.7.peg.886"/>
<dbReference type="OrthoDB" id="6174582at2"/>
<dbReference type="AlphaFoldDB" id="A0A0W0TTE9"/>
<organism evidence="1 2">
    <name type="scientific">Legionella erythra</name>
    <dbReference type="NCBI Taxonomy" id="448"/>
    <lineage>
        <taxon>Bacteria</taxon>
        <taxon>Pseudomonadati</taxon>
        <taxon>Pseudomonadota</taxon>
        <taxon>Gammaproteobacteria</taxon>
        <taxon>Legionellales</taxon>
        <taxon>Legionellaceae</taxon>
        <taxon>Legionella</taxon>
    </lineage>
</organism>
<dbReference type="Proteomes" id="UP000054773">
    <property type="component" value="Unassembled WGS sequence"/>
</dbReference>
<reference evidence="1 2" key="1">
    <citation type="submission" date="2015-11" db="EMBL/GenBank/DDBJ databases">
        <title>Genomic analysis of 38 Legionella species identifies large and diverse effector repertoires.</title>
        <authorList>
            <person name="Burstein D."/>
            <person name="Amaro F."/>
            <person name="Zusman T."/>
            <person name="Lifshitz Z."/>
            <person name="Cohen O."/>
            <person name="Gilbert J.A."/>
            <person name="Pupko T."/>
            <person name="Shuman H.A."/>
            <person name="Segal G."/>
        </authorList>
    </citation>
    <scope>NUCLEOTIDE SEQUENCE [LARGE SCALE GENOMIC DNA]</scope>
    <source>
        <strain evidence="1 2">SE-32A-C8</strain>
    </source>
</reference>
<protein>
    <submittedName>
        <fullName evidence="1">Legionella vir region protein</fullName>
    </submittedName>
</protein>
<dbReference type="RefSeq" id="WP_058526013.1">
    <property type="nucleotide sequence ID" value="NZ_CAAAHY010000008.1"/>
</dbReference>
<comment type="caution">
    <text evidence="1">The sequence shown here is derived from an EMBL/GenBank/DDBJ whole genome shotgun (WGS) entry which is preliminary data.</text>
</comment>
<name>A0A0W0TTE9_LEGER</name>
<proteinExistence type="predicted"/>